<dbReference type="AlphaFoldDB" id="A0A1I2JY55"/>
<dbReference type="InterPro" id="IPR036689">
    <property type="entry name" value="ESAT-6-like_sf"/>
</dbReference>
<organism evidence="2 3">
    <name type="scientific">Actinoplanes philippinensis</name>
    <dbReference type="NCBI Taxonomy" id="35752"/>
    <lineage>
        <taxon>Bacteria</taxon>
        <taxon>Bacillati</taxon>
        <taxon>Actinomycetota</taxon>
        <taxon>Actinomycetes</taxon>
        <taxon>Micromonosporales</taxon>
        <taxon>Micromonosporaceae</taxon>
        <taxon>Actinoplanes</taxon>
    </lineage>
</organism>
<dbReference type="RefSeq" id="WP_093620083.1">
    <property type="nucleotide sequence ID" value="NZ_BOMT01000082.1"/>
</dbReference>
<evidence type="ECO:0000313" key="2">
    <source>
        <dbReference type="EMBL" id="SFF59018.1"/>
    </source>
</evidence>
<protein>
    <recommendedName>
        <fullName evidence="1">ESAT-6-like protein</fullName>
    </recommendedName>
</protein>
<dbReference type="OrthoDB" id="3387628at2"/>
<dbReference type="NCBIfam" id="TIGR03930">
    <property type="entry name" value="WXG100_ESAT6"/>
    <property type="match status" value="1"/>
</dbReference>
<keyword evidence="3" id="KW-1185">Reference proteome</keyword>
<gene>
    <name evidence="2" type="ORF">SAMN05421541_114113</name>
</gene>
<name>A0A1I2JY55_9ACTN</name>
<evidence type="ECO:0000313" key="3">
    <source>
        <dbReference type="Proteomes" id="UP000199645"/>
    </source>
</evidence>
<dbReference type="Gene3D" id="1.10.287.1060">
    <property type="entry name" value="ESAT-6-like"/>
    <property type="match status" value="1"/>
</dbReference>
<dbReference type="STRING" id="35752.SAMN05421541_114113"/>
<proteinExistence type="inferred from homology"/>
<dbReference type="EMBL" id="FONV01000014">
    <property type="protein sequence ID" value="SFF59018.1"/>
    <property type="molecule type" value="Genomic_DNA"/>
</dbReference>
<reference evidence="2 3" key="1">
    <citation type="submission" date="2016-10" db="EMBL/GenBank/DDBJ databases">
        <authorList>
            <person name="de Groot N.N."/>
        </authorList>
    </citation>
    <scope>NUCLEOTIDE SEQUENCE [LARGE SCALE GENOMIC DNA]</scope>
    <source>
        <strain evidence="2 3">DSM 43019</strain>
    </source>
</reference>
<comment type="similarity">
    <text evidence="1">Belongs to the WXG100 family.</text>
</comment>
<accession>A0A1I2JY55</accession>
<dbReference type="InterPro" id="IPR010310">
    <property type="entry name" value="T7SS_ESAT-6-like"/>
</dbReference>
<dbReference type="SUPFAM" id="SSF140453">
    <property type="entry name" value="EsxAB dimer-like"/>
    <property type="match status" value="1"/>
</dbReference>
<evidence type="ECO:0000256" key="1">
    <source>
        <dbReference type="RuleBase" id="RU362001"/>
    </source>
</evidence>
<dbReference type="Pfam" id="PF06013">
    <property type="entry name" value="WXG100"/>
    <property type="match status" value="1"/>
</dbReference>
<sequence length="97" mass="11092">MNDGHLLVNFHSLHQARMDIAKAVNKLTADLEYLEGEGKKLLGTWSGEAQQAYEERQRKWQSASQDLQTILAQIGSALEKSRDDYQQTERAATQRFQ</sequence>
<dbReference type="Proteomes" id="UP000199645">
    <property type="component" value="Unassembled WGS sequence"/>
</dbReference>